<dbReference type="RefSeq" id="WP_189602651.1">
    <property type="nucleotide sequence ID" value="NZ_BMXB01000001.1"/>
</dbReference>
<feature type="transmembrane region" description="Helical" evidence="1">
    <location>
        <begin position="101"/>
        <end position="123"/>
    </location>
</feature>
<dbReference type="AlphaFoldDB" id="A0A918S6W2"/>
<name>A0A918S6W2_9FLAO</name>
<keyword evidence="1" id="KW-0812">Transmembrane</keyword>
<accession>A0A918S6W2</accession>
<protein>
    <recommendedName>
        <fullName evidence="2">DUF1206 domain-containing protein</fullName>
    </recommendedName>
</protein>
<reference evidence="3" key="2">
    <citation type="submission" date="2020-09" db="EMBL/GenBank/DDBJ databases">
        <authorList>
            <person name="Sun Q."/>
            <person name="Kim S."/>
        </authorList>
    </citation>
    <scope>NUCLEOTIDE SEQUENCE</scope>
    <source>
        <strain evidence="3">KCTC 12719</strain>
    </source>
</reference>
<dbReference type="InterPro" id="IPR009597">
    <property type="entry name" value="DUF1206"/>
</dbReference>
<reference evidence="3" key="1">
    <citation type="journal article" date="2014" name="Int. J. Syst. Evol. Microbiol.">
        <title>Complete genome sequence of Corynebacterium casei LMG S-19264T (=DSM 44701T), isolated from a smear-ripened cheese.</title>
        <authorList>
            <consortium name="US DOE Joint Genome Institute (JGI-PGF)"/>
            <person name="Walter F."/>
            <person name="Albersmeier A."/>
            <person name="Kalinowski J."/>
            <person name="Ruckert C."/>
        </authorList>
    </citation>
    <scope>NUCLEOTIDE SEQUENCE</scope>
    <source>
        <strain evidence="3">KCTC 12719</strain>
    </source>
</reference>
<gene>
    <name evidence="3" type="ORF">GCM10007103_00820</name>
</gene>
<feature type="transmembrane region" description="Helical" evidence="1">
    <location>
        <begin position="58"/>
        <end position="80"/>
    </location>
</feature>
<dbReference type="EMBL" id="BMXB01000001">
    <property type="protein sequence ID" value="GHA23606.1"/>
    <property type="molecule type" value="Genomic_DNA"/>
</dbReference>
<feature type="domain" description="DUF1206" evidence="2">
    <location>
        <begin position="18"/>
        <end position="84"/>
    </location>
</feature>
<proteinExistence type="predicted"/>
<evidence type="ECO:0000256" key="1">
    <source>
        <dbReference type="SAM" id="Phobius"/>
    </source>
</evidence>
<dbReference type="Pfam" id="PF06724">
    <property type="entry name" value="DUF1206"/>
    <property type="match status" value="3"/>
</dbReference>
<sequence length="284" mass="31856">MESPREHKNPIRYLPFYGCISTGLIYIAVGVVAILSMLRIKQGGADESSLLKYLNDYTWGKVVVWMILFGMLSYIVWRVYESIKDPYNYGSDLKGKARRAGIGLSSIADALIAFSAVVVLIGASDIQEDGRPEQQREMVGNMLQESWGSWVIILLGVIVSGTALVQFFYGITRGYRERMDIAHFNKEKRKLIYFFAYTGYLSRGIIIGIIGYFFIRAGLSKNQEYVVNTDKAFNFIGDHVGLLPFVLVAVGTICYGLFMFALGITYDVDNDPSGTHRSPETEKP</sequence>
<feature type="transmembrane region" description="Helical" evidence="1">
    <location>
        <begin position="12"/>
        <end position="38"/>
    </location>
</feature>
<feature type="domain" description="DUF1206" evidence="2">
    <location>
        <begin position="101"/>
        <end position="173"/>
    </location>
</feature>
<comment type="caution">
    <text evidence="3">The sequence shown here is derived from an EMBL/GenBank/DDBJ whole genome shotgun (WGS) entry which is preliminary data.</text>
</comment>
<evidence type="ECO:0000259" key="2">
    <source>
        <dbReference type="Pfam" id="PF06724"/>
    </source>
</evidence>
<feature type="transmembrane region" description="Helical" evidence="1">
    <location>
        <begin position="242"/>
        <end position="264"/>
    </location>
</feature>
<feature type="transmembrane region" description="Helical" evidence="1">
    <location>
        <begin position="147"/>
        <end position="171"/>
    </location>
</feature>
<feature type="transmembrane region" description="Helical" evidence="1">
    <location>
        <begin position="191"/>
        <end position="215"/>
    </location>
</feature>
<evidence type="ECO:0000313" key="3">
    <source>
        <dbReference type="EMBL" id="GHA23606.1"/>
    </source>
</evidence>
<evidence type="ECO:0000313" key="4">
    <source>
        <dbReference type="Proteomes" id="UP000610456"/>
    </source>
</evidence>
<keyword evidence="1" id="KW-0472">Membrane</keyword>
<dbReference type="Proteomes" id="UP000610456">
    <property type="component" value="Unassembled WGS sequence"/>
</dbReference>
<feature type="domain" description="DUF1206" evidence="2">
    <location>
        <begin position="199"/>
        <end position="265"/>
    </location>
</feature>
<organism evidence="3 4">
    <name type="scientific">Salinimicrobium marinum</name>
    <dbReference type="NCBI Taxonomy" id="680283"/>
    <lineage>
        <taxon>Bacteria</taxon>
        <taxon>Pseudomonadati</taxon>
        <taxon>Bacteroidota</taxon>
        <taxon>Flavobacteriia</taxon>
        <taxon>Flavobacteriales</taxon>
        <taxon>Flavobacteriaceae</taxon>
        <taxon>Salinimicrobium</taxon>
    </lineage>
</organism>
<keyword evidence="1" id="KW-1133">Transmembrane helix</keyword>
<keyword evidence="4" id="KW-1185">Reference proteome</keyword>